<dbReference type="AlphaFoldDB" id="A0A0A8Z7S4"/>
<evidence type="ECO:0000313" key="1">
    <source>
        <dbReference type="EMBL" id="JAD30912.1"/>
    </source>
</evidence>
<proteinExistence type="predicted"/>
<sequence>MLKCFLISSGVLPLICSATALHVRSSSF</sequence>
<reference evidence="1" key="1">
    <citation type="submission" date="2014-09" db="EMBL/GenBank/DDBJ databases">
        <authorList>
            <person name="Magalhaes I.L.F."/>
            <person name="Oliveira U."/>
            <person name="Santos F.R."/>
            <person name="Vidigal T.H.D.A."/>
            <person name="Brescovit A.D."/>
            <person name="Santos A.J."/>
        </authorList>
    </citation>
    <scope>NUCLEOTIDE SEQUENCE</scope>
    <source>
        <tissue evidence="1">Shoot tissue taken approximately 20 cm above the soil surface</tissue>
    </source>
</reference>
<dbReference type="EMBL" id="GBRH01266983">
    <property type="protein sequence ID" value="JAD30912.1"/>
    <property type="molecule type" value="Transcribed_RNA"/>
</dbReference>
<name>A0A0A8Z7S4_ARUDO</name>
<protein>
    <submittedName>
        <fullName evidence="1">Uncharacterized protein</fullName>
    </submittedName>
</protein>
<organism evidence="1">
    <name type="scientific">Arundo donax</name>
    <name type="common">Giant reed</name>
    <name type="synonym">Donax arundinaceus</name>
    <dbReference type="NCBI Taxonomy" id="35708"/>
    <lineage>
        <taxon>Eukaryota</taxon>
        <taxon>Viridiplantae</taxon>
        <taxon>Streptophyta</taxon>
        <taxon>Embryophyta</taxon>
        <taxon>Tracheophyta</taxon>
        <taxon>Spermatophyta</taxon>
        <taxon>Magnoliopsida</taxon>
        <taxon>Liliopsida</taxon>
        <taxon>Poales</taxon>
        <taxon>Poaceae</taxon>
        <taxon>PACMAD clade</taxon>
        <taxon>Arundinoideae</taxon>
        <taxon>Arundineae</taxon>
        <taxon>Arundo</taxon>
    </lineage>
</organism>
<reference evidence="1" key="2">
    <citation type="journal article" date="2015" name="Data Brief">
        <title>Shoot transcriptome of the giant reed, Arundo donax.</title>
        <authorList>
            <person name="Barrero R.A."/>
            <person name="Guerrero F.D."/>
            <person name="Moolhuijzen P."/>
            <person name="Goolsby J.A."/>
            <person name="Tidwell J."/>
            <person name="Bellgard S.E."/>
            <person name="Bellgard M.I."/>
        </authorList>
    </citation>
    <scope>NUCLEOTIDE SEQUENCE</scope>
    <source>
        <tissue evidence="1">Shoot tissue taken approximately 20 cm above the soil surface</tissue>
    </source>
</reference>
<accession>A0A0A8Z7S4</accession>